<dbReference type="RefSeq" id="WP_014325405.1">
    <property type="nucleotide sequence ID" value="NZ_CP010546.1"/>
</dbReference>
<dbReference type="InterPro" id="IPR014018">
    <property type="entry name" value="SecA_motor_DEAD"/>
</dbReference>
<evidence type="ECO:0000313" key="17">
    <source>
        <dbReference type="EMBL" id="ADK87241.1"/>
    </source>
</evidence>
<dbReference type="SMART" id="SM00957">
    <property type="entry name" value="SecA_DEAD"/>
    <property type="match status" value="1"/>
</dbReference>
<feature type="binding site" evidence="12">
    <location>
        <begin position="105"/>
        <end position="109"/>
    </location>
    <ligand>
        <name>ATP</name>
        <dbReference type="ChEBI" id="CHEBI:30616"/>
    </ligand>
</feature>
<dbReference type="InterPro" id="IPR014001">
    <property type="entry name" value="Helicase_ATP-bd"/>
</dbReference>
<comment type="similarity">
    <text evidence="2 12 13">Belongs to the SecA family.</text>
</comment>
<dbReference type="GeneID" id="66609144"/>
<dbReference type="PROSITE" id="PS51192">
    <property type="entry name" value="HELICASE_ATP_BIND_1"/>
    <property type="match status" value="1"/>
</dbReference>
<evidence type="ECO:0000256" key="7">
    <source>
        <dbReference type="ARBA" id="ARBA00022840"/>
    </source>
</evidence>
<dbReference type="eggNOG" id="COG0653">
    <property type="taxonomic scope" value="Bacteria"/>
</dbReference>
<evidence type="ECO:0000256" key="6">
    <source>
        <dbReference type="ARBA" id="ARBA00022741"/>
    </source>
</evidence>
<feature type="binding site" evidence="12">
    <location>
        <position position="87"/>
    </location>
    <ligand>
        <name>ATP</name>
        <dbReference type="ChEBI" id="CHEBI:30616"/>
    </ligand>
</feature>
<dbReference type="InterPro" id="IPR036670">
    <property type="entry name" value="SecA_X-link_sf"/>
</dbReference>
<dbReference type="Pfam" id="PF01043">
    <property type="entry name" value="SecA_PP_bind"/>
    <property type="match status" value="1"/>
</dbReference>
<dbReference type="Proteomes" id="UP000007756">
    <property type="component" value="Chromosome"/>
</dbReference>
<dbReference type="Pfam" id="PF07516">
    <property type="entry name" value="SecA_SW"/>
    <property type="match status" value="1"/>
</dbReference>
<gene>
    <name evidence="12 17" type="primary">secA</name>
    <name evidence="17" type="ordered locus">MPNE_0242</name>
</gene>
<reference evidence="17 18" key="1">
    <citation type="journal article" date="2010" name="Appl. Environ. Microbiol.">
        <title>Targeted chromosomal knockouts in Mycoplasma pneumoniae.</title>
        <authorList>
            <person name="Krishnakumar R."/>
            <person name="Assad-Garcia N."/>
            <person name="Benders G.A."/>
            <person name="Phan Q."/>
            <person name="Montague M.G."/>
            <person name="Glass J.I."/>
        </authorList>
    </citation>
    <scope>NUCLEOTIDE SEQUENCE [LARGE SCALE GENOMIC DNA]</scope>
    <source>
        <strain evidence="18">ATCC 15531 / DSM 22911 / NBRC 14401 / NCTC 10119 / FH</strain>
    </source>
</reference>
<dbReference type="SUPFAM" id="SSF81886">
    <property type="entry name" value="Helical scaffold and wing domains of SecA"/>
    <property type="match status" value="1"/>
</dbReference>
<dbReference type="HAMAP" id="MF_01382">
    <property type="entry name" value="SecA"/>
    <property type="match status" value="1"/>
</dbReference>
<evidence type="ECO:0000313" key="18">
    <source>
        <dbReference type="Proteomes" id="UP000007756"/>
    </source>
</evidence>
<dbReference type="InterPro" id="IPR027417">
    <property type="entry name" value="P-loop_NTPase"/>
</dbReference>
<keyword evidence="7 12" id="KW-0067">ATP-binding</keyword>
<dbReference type="Gene3D" id="3.40.50.300">
    <property type="entry name" value="P-loop containing nucleotide triphosphate hydrolases"/>
    <property type="match status" value="3"/>
</dbReference>
<dbReference type="GO" id="GO:0065002">
    <property type="term" value="P:intracellular protein transmembrane transport"/>
    <property type="evidence" value="ECO:0007669"/>
    <property type="project" value="UniProtKB-UniRule"/>
</dbReference>
<dbReference type="PATRIC" id="fig|722438.3.peg.235"/>
<dbReference type="InterPro" id="IPR044722">
    <property type="entry name" value="SecA_SF2_C"/>
</dbReference>
<comment type="subcellular location">
    <subcellularLocation>
        <location evidence="12">Cell membrane</location>
        <topology evidence="12">Peripheral membrane protein</topology>
        <orientation evidence="12">Cytoplasmic side</orientation>
    </subcellularLocation>
    <subcellularLocation>
        <location evidence="12">Cytoplasm</location>
    </subcellularLocation>
    <subcellularLocation>
        <location evidence="1">Membrane</location>
        <topology evidence="1">Peripheral membrane protein</topology>
    </subcellularLocation>
    <text evidence="12">Distribution is 50-50.</text>
</comment>
<organism evidence="17 18">
    <name type="scientific">Mycoplasmoides pneumoniae (strain ATCC 15531 / DSM 23978 / CIP 103766 / NBRC 14401 / NCTC 10119 / FH)</name>
    <name type="common">Mycoplasma pneumoniae</name>
    <dbReference type="NCBI Taxonomy" id="722438"/>
    <lineage>
        <taxon>Bacteria</taxon>
        <taxon>Bacillati</taxon>
        <taxon>Mycoplasmatota</taxon>
        <taxon>Mycoplasmoidales</taxon>
        <taxon>Mycoplasmoidaceae</taxon>
        <taxon>Mycoplasmoides</taxon>
    </lineage>
</organism>
<dbReference type="HOGENOM" id="CLU_005314_3_0_14"/>
<dbReference type="EC" id="7.4.2.8" evidence="12"/>
<dbReference type="PROSITE" id="PS51196">
    <property type="entry name" value="SECA_MOTOR_DEAD"/>
    <property type="match status" value="1"/>
</dbReference>
<evidence type="ECO:0000256" key="8">
    <source>
        <dbReference type="ARBA" id="ARBA00022927"/>
    </source>
</evidence>
<dbReference type="CDD" id="cd18803">
    <property type="entry name" value="SF2_C_secA"/>
    <property type="match status" value="1"/>
</dbReference>
<evidence type="ECO:0000259" key="15">
    <source>
        <dbReference type="PROSITE" id="PS51194"/>
    </source>
</evidence>
<feature type="domain" description="Helicase ATP-binding" evidence="14">
    <location>
        <begin position="89"/>
        <end position="246"/>
    </location>
</feature>
<evidence type="ECO:0000256" key="10">
    <source>
        <dbReference type="ARBA" id="ARBA00023010"/>
    </source>
</evidence>
<dbReference type="InterPro" id="IPR020937">
    <property type="entry name" value="SecA_CS"/>
</dbReference>
<dbReference type="Gene3D" id="3.90.1440.10">
    <property type="entry name" value="SecA, preprotein cross-linking domain"/>
    <property type="match status" value="1"/>
</dbReference>
<dbReference type="AlphaFoldDB" id="A0A0H3DLS9"/>
<name>A0A0H3DLS9_MYCPB</name>
<feature type="binding site" evidence="12">
    <location>
        <position position="493"/>
    </location>
    <ligand>
        <name>ATP</name>
        <dbReference type="ChEBI" id="CHEBI:30616"/>
    </ligand>
</feature>
<dbReference type="Gene3D" id="1.10.3060.10">
    <property type="entry name" value="Helical scaffold and wing domains of SecA"/>
    <property type="match status" value="1"/>
</dbReference>
<dbReference type="Pfam" id="PF07517">
    <property type="entry name" value="SecA_DEAD"/>
    <property type="match status" value="1"/>
</dbReference>
<dbReference type="GO" id="GO:0043952">
    <property type="term" value="P:protein transport by the Sec complex"/>
    <property type="evidence" value="ECO:0007669"/>
    <property type="project" value="TreeGrafter"/>
</dbReference>
<keyword evidence="10 12" id="KW-0811">Translocation</keyword>
<sequence>MGLFNFLKLVSPRHRIYHKASKIANEVEGHKNYYRNLTDVQLLEESNKLVDLVTKQNYTILDVAVAALALIREVVYRETGEFAYRVQIIGAYIVLIGDFAEMMTGEGKTLTIVLAAYVSALEKRGVHVVTVNEYLAQRDATNATKILKRVGMTVGCNFANLAPHLKQAAFACDVTYTTNSELGFDYLRDNMVHRFEDKKIRELHFAIVDEGDSVLIDEARTPLIISGPAKNEFAAYVAVDRFVKKLKEDEYKIDPESRAPALTELGIKHAEKNFKTDNLFALENSDLFHKIINALTAVKVFEQGKEYIVRDGKVLIVDHFTGRILEGRSYSNGLHQAVQAKEMVEIEPENVIVATITYQSFFRLYNRLSAVSGTAFTESEEFLKIYNMVVVPVPTNRPNIRKDRADSVFGTPNIKWLAVVKEVKRIHETGRPILIGTANIDDSELLHNYLQEANIPHEVLNAKNHSREAEIVAKAGQKGAVTISTNMAGRGTDIRLGEGVAEMGGLYVLGTERNESRRIDNQLRGRAGRQGDRGETKFFISLGDALFKRFAHDRIERAITKLGNDTFDSSFFSKMLSRTQKRVEAINFDTRKNLIDYDHVLASQRELIYKQRDKFLLATDLSDMIDKMLEKFVEQFCDQYRNPKNQNLVNHIALSEALNLELNMHGVISPKLFENMTFDATVHKTHSLIGEKITNKVKVLTPPIALIRFREIMITAMDKHWIEHLDNVFKLREGVTLRSMEQTSPLNVYIRETDILFQTMLQKIARDVIIQIANLATPEEFDEELMKANALKKLQALREAHEKSNQGQ</sequence>
<evidence type="ECO:0000256" key="9">
    <source>
        <dbReference type="ARBA" id="ARBA00022967"/>
    </source>
</evidence>
<evidence type="ECO:0000256" key="4">
    <source>
        <dbReference type="ARBA" id="ARBA00022475"/>
    </source>
</evidence>
<dbReference type="GO" id="GO:0005524">
    <property type="term" value="F:ATP binding"/>
    <property type="evidence" value="ECO:0007669"/>
    <property type="project" value="UniProtKB-UniRule"/>
</dbReference>
<dbReference type="PANTHER" id="PTHR30612">
    <property type="entry name" value="SECA INNER MEMBRANE COMPONENT OF SEC PROTEIN SECRETION SYSTEM"/>
    <property type="match status" value="1"/>
</dbReference>
<evidence type="ECO:0000256" key="5">
    <source>
        <dbReference type="ARBA" id="ARBA00022490"/>
    </source>
</evidence>
<evidence type="ECO:0000256" key="12">
    <source>
        <dbReference type="HAMAP-Rule" id="MF_01382"/>
    </source>
</evidence>
<keyword evidence="9 12" id="KW-1278">Translocase</keyword>
<dbReference type="PRINTS" id="PR00906">
    <property type="entry name" value="SECA"/>
</dbReference>
<dbReference type="InterPro" id="IPR001650">
    <property type="entry name" value="Helicase_C-like"/>
</dbReference>
<dbReference type="PANTHER" id="PTHR30612:SF0">
    <property type="entry name" value="CHLOROPLAST PROTEIN-TRANSPORTING ATPASE"/>
    <property type="match status" value="1"/>
</dbReference>
<dbReference type="GO" id="GO:0008564">
    <property type="term" value="F:protein-exporting ATPase activity"/>
    <property type="evidence" value="ECO:0007669"/>
    <property type="project" value="UniProtKB-EC"/>
</dbReference>
<evidence type="ECO:0000256" key="2">
    <source>
        <dbReference type="ARBA" id="ARBA00007650"/>
    </source>
</evidence>
<feature type="domain" description="Helicase C-terminal" evidence="15">
    <location>
        <begin position="413"/>
        <end position="594"/>
    </location>
</feature>
<proteinExistence type="inferred from homology"/>
<keyword evidence="4 12" id="KW-1003">Cell membrane</keyword>
<keyword evidence="6 12" id="KW-0547">Nucleotide-binding</keyword>
<dbReference type="SUPFAM" id="SSF52540">
    <property type="entry name" value="P-loop containing nucleoside triphosphate hydrolases"/>
    <property type="match status" value="2"/>
</dbReference>
<dbReference type="InterPro" id="IPR011116">
    <property type="entry name" value="SecA_Wing/Scaffold"/>
</dbReference>
<keyword evidence="5 12" id="KW-0963">Cytoplasm</keyword>
<comment type="function">
    <text evidence="12">Part of the Sec protein translocase complex. Interacts with the SecYEG preprotein conducting channel. Has a central role in coupling the hydrolysis of ATP to the transfer of proteins into and across the cell membrane, serving as an ATP-driven molecular motor driving the stepwise translocation of polypeptide chains across the membrane.</text>
</comment>
<evidence type="ECO:0000256" key="13">
    <source>
        <dbReference type="RuleBase" id="RU003874"/>
    </source>
</evidence>
<evidence type="ECO:0000259" key="14">
    <source>
        <dbReference type="PROSITE" id="PS51192"/>
    </source>
</evidence>
<dbReference type="NCBIfam" id="TIGR00963">
    <property type="entry name" value="secA"/>
    <property type="match status" value="1"/>
</dbReference>
<keyword evidence="3 12" id="KW-0813">Transport</keyword>
<comment type="subunit">
    <text evidence="12">Monomer and homodimer. Part of the essential Sec protein translocation apparatus which comprises SecA, SecYEG and auxiliary proteins SecDF. Other proteins may also be involved.</text>
</comment>
<evidence type="ECO:0000256" key="1">
    <source>
        <dbReference type="ARBA" id="ARBA00004170"/>
    </source>
</evidence>
<keyword evidence="11 12" id="KW-0472">Membrane</keyword>
<feature type="domain" description="SecA family profile" evidence="16">
    <location>
        <begin position="2"/>
        <end position="571"/>
    </location>
</feature>
<comment type="catalytic activity">
    <reaction evidence="12">
        <text>ATP + H2O + cellular proteinSide 1 = ADP + phosphate + cellular proteinSide 2.</text>
        <dbReference type="EC" id="7.4.2.8"/>
    </reaction>
</comment>
<dbReference type="GO" id="GO:0006605">
    <property type="term" value="P:protein targeting"/>
    <property type="evidence" value="ECO:0007669"/>
    <property type="project" value="UniProtKB-UniRule"/>
</dbReference>
<protein>
    <recommendedName>
        <fullName evidence="12 13">Protein translocase subunit SecA</fullName>
        <ecNumber evidence="12">7.4.2.8</ecNumber>
    </recommendedName>
</protein>
<evidence type="ECO:0000256" key="11">
    <source>
        <dbReference type="ARBA" id="ARBA00023136"/>
    </source>
</evidence>
<dbReference type="GO" id="GO:0017038">
    <property type="term" value="P:protein import"/>
    <property type="evidence" value="ECO:0007669"/>
    <property type="project" value="InterPro"/>
</dbReference>
<dbReference type="InterPro" id="IPR000185">
    <property type="entry name" value="SecA"/>
</dbReference>
<dbReference type="STRING" id="722438.F539_01180"/>
<dbReference type="InterPro" id="IPR036266">
    <property type="entry name" value="SecA_Wing/Scaffold_sf"/>
</dbReference>
<dbReference type="InterPro" id="IPR011115">
    <property type="entry name" value="SecA_DEAD"/>
</dbReference>
<dbReference type="InterPro" id="IPR011130">
    <property type="entry name" value="SecA_preprotein_X-link_dom"/>
</dbReference>
<dbReference type="CDD" id="cd17928">
    <property type="entry name" value="DEXDc_SecA"/>
    <property type="match status" value="1"/>
</dbReference>
<dbReference type="SUPFAM" id="SSF81767">
    <property type="entry name" value="Pre-protein crosslinking domain of SecA"/>
    <property type="match status" value="1"/>
</dbReference>
<dbReference type="KEGG" id="mpj:MPNE_0242"/>
<dbReference type="GO" id="GO:0031522">
    <property type="term" value="C:cell envelope Sec protein transport complex"/>
    <property type="evidence" value="ECO:0007669"/>
    <property type="project" value="TreeGrafter"/>
</dbReference>
<evidence type="ECO:0000259" key="16">
    <source>
        <dbReference type="PROSITE" id="PS51196"/>
    </source>
</evidence>
<dbReference type="FunFam" id="3.40.50.300:FF:000429">
    <property type="entry name" value="Preprotein translocase subunit SecA"/>
    <property type="match status" value="1"/>
</dbReference>
<keyword evidence="8 12" id="KW-0653">Protein transport</keyword>
<dbReference type="PROSITE" id="PS01312">
    <property type="entry name" value="SECA"/>
    <property type="match status" value="1"/>
</dbReference>
<dbReference type="PaxDb" id="722438-MPNE_0242"/>
<dbReference type="GO" id="GO:0005886">
    <property type="term" value="C:plasma membrane"/>
    <property type="evidence" value="ECO:0007669"/>
    <property type="project" value="UniProtKB-SubCell"/>
</dbReference>
<dbReference type="Pfam" id="PF21090">
    <property type="entry name" value="P-loop_SecA"/>
    <property type="match status" value="1"/>
</dbReference>
<dbReference type="SMART" id="SM00958">
    <property type="entry name" value="SecA_PP_bind"/>
    <property type="match status" value="1"/>
</dbReference>
<evidence type="ECO:0000256" key="3">
    <source>
        <dbReference type="ARBA" id="ARBA00022448"/>
    </source>
</evidence>
<dbReference type="EMBL" id="CP002077">
    <property type="protein sequence ID" value="ADK87241.1"/>
    <property type="molecule type" value="Genomic_DNA"/>
</dbReference>
<dbReference type="PROSITE" id="PS51194">
    <property type="entry name" value="HELICASE_CTER"/>
    <property type="match status" value="1"/>
</dbReference>
<dbReference type="GO" id="GO:0005829">
    <property type="term" value="C:cytosol"/>
    <property type="evidence" value="ECO:0007669"/>
    <property type="project" value="TreeGrafter"/>
</dbReference>
<accession>A0A0H3DLS9</accession>